<feature type="transmembrane region" description="Helical" evidence="1">
    <location>
        <begin position="165"/>
        <end position="186"/>
    </location>
</feature>
<organism evidence="2 3">
    <name type="scientific">Clostridium cellulovorans (strain ATCC 35296 / DSM 3052 / OCM 3 / 743B)</name>
    <dbReference type="NCBI Taxonomy" id="573061"/>
    <lineage>
        <taxon>Bacteria</taxon>
        <taxon>Bacillati</taxon>
        <taxon>Bacillota</taxon>
        <taxon>Clostridia</taxon>
        <taxon>Eubacteriales</taxon>
        <taxon>Clostridiaceae</taxon>
        <taxon>Clostridium</taxon>
    </lineage>
</organism>
<dbReference type="OrthoDB" id="1905979at2"/>
<keyword evidence="1" id="KW-0472">Membrane</keyword>
<keyword evidence="1" id="KW-0812">Transmembrane</keyword>
<dbReference type="Proteomes" id="UP000002730">
    <property type="component" value="Chromosome"/>
</dbReference>
<gene>
    <name evidence="2" type="ordered locus">Clocel_1339</name>
</gene>
<sequence>MAEIYALLLFIAMSIIFSCFIRNFEAPFKIKIISLTALFFLTLRYISLLLCFFSKSILWLYSLKYIYFLYILVIPIIIMVVLYTILRNNTISFNYIMITSVVCYILYPILITMNSEVFSIEIFSNPNLGYHILHDNSYISVFYGAVNLLALLYILIVLNDNHNIIAVMLGTSASLISIVETVAVIIKIQVFPQYLLGEIFWLITFNYMLYKLKRR</sequence>
<feature type="transmembrane region" description="Helical" evidence="1">
    <location>
        <begin position="36"/>
        <end position="61"/>
    </location>
</feature>
<proteinExistence type="predicted"/>
<feature type="transmembrane region" description="Helical" evidence="1">
    <location>
        <begin position="138"/>
        <end position="158"/>
    </location>
</feature>
<evidence type="ECO:0000256" key="1">
    <source>
        <dbReference type="SAM" id="Phobius"/>
    </source>
</evidence>
<feature type="transmembrane region" description="Helical" evidence="1">
    <location>
        <begin position="6"/>
        <end position="24"/>
    </location>
</feature>
<dbReference type="AlphaFoldDB" id="D9SVG8"/>
<dbReference type="HOGENOM" id="CLU_110614_0_0_9"/>
<feature type="transmembrane region" description="Helical" evidence="1">
    <location>
        <begin position="93"/>
        <end position="111"/>
    </location>
</feature>
<dbReference type="STRING" id="573061.Clocel_1339"/>
<feature type="transmembrane region" description="Helical" evidence="1">
    <location>
        <begin position="67"/>
        <end position="86"/>
    </location>
</feature>
<name>D9SVG8_CLOC7</name>
<dbReference type="KEGG" id="ccb:Clocel_1339"/>
<reference evidence="2 3" key="1">
    <citation type="submission" date="2010-08" db="EMBL/GenBank/DDBJ databases">
        <title>Complete sequence of Clostridium cellulovorans 743B.</title>
        <authorList>
            <consortium name="US DOE Joint Genome Institute"/>
            <person name="Lucas S."/>
            <person name="Copeland A."/>
            <person name="Lapidus A."/>
            <person name="Cheng J.-F."/>
            <person name="Bruce D."/>
            <person name="Goodwin L."/>
            <person name="Pitluck S."/>
            <person name="Chertkov O."/>
            <person name="Detter J.C."/>
            <person name="Han C."/>
            <person name="Tapia R."/>
            <person name="Land M."/>
            <person name="Hauser L."/>
            <person name="Chang Y.-J."/>
            <person name="Jeffries C."/>
            <person name="Kyrpides N."/>
            <person name="Ivanova N."/>
            <person name="Mikhailova N."/>
            <person name="Hemme C.L."/>
            <person name="Woyke T."/>
        </authorList>
    </citation>
    <scope>NUCLEOTIDE SEQUENCE [LARGE SCALE GENOMIC DNA]</scope>
    <source>
        <strain evidence="3">ATCC 35296 / DSM 3052 / OCM 3 / 743B</strain>
    </source>
</reference>
<dbReference type="EMBL" id="CP002160">
    <property type="protein sequence ID" value="ADL51092.1"/>
    <property type="molecule type" value="Genomic_DNA"/>
</dbReference>
<keyword evidence="3" id="KW-1185">Reference proteome</keyword>
<evidence type="ECO:0000313" key="3">
    <source>
        <dbReference type="Proteomes" id="UP000002730"/>
    </source>
</evidence>
<accession>D9SVG8</accession>
<feature type="transmembrane region" description="Helical" evidence="1">
    <location>
        <begin position="192"/>
        <end position="210"/>
    </location>
</feature>
<keyword evidence="1" id="KW-1133">Transmembrane helix</keyword>
<protein>
    <submittedName>
        <fullName evidence="2">Uncharacterized protein</fullName>
    </submittedName>
</protein>
<evidence type="ECO:0000313" key="2">
    <source>
        <dbReference type="EMBL" id="ADL51092.1"/>
    </source>
</evidence>